<keyword evidence="3" id="KW-1133">Transmembrane helix</keyword>
<sequence length="659" mass="75163">MNRLQRGYWIVGGLVWKELLSVLMVLSMVVSGLEGSSTTKVVTKFGPVIGMWSRSTRGRLVAQYLGIPYAEPPVGDLRFRSPQPWKRTWNETYSATEYGNMCIQLGKGGQIHGNEDCLYLNIYVPIISEKREENRGLPVMVFIHGGIYISGSSRMFPPNYLMDQNVILVTPNYRLNILGFLSTSSKASPGNYGLKDIRMALKWVQENIASFHGDPNSVTLWGHSSGSSTVHLLALSSKTDGLFHRYIVQSGFAICPWALNAPRWARLAGFQVARTLGCLPEKEKGEEEEDETTSEGHFEGNSTTVKPEETTEKEENYLDEEEEYDEEQEEEMMSCLRNIEANKIVPVLLDLYVWRENPCCLFGPTIEEDSEDAIITMPPLVTIKNRLYKDIPFIMGVVQDEGLIKTDVILVHESMQDELVDNFDRYLPLLTNYYQLISNTSEFATAIEDFYFGGNVSRSTLVQNITEVLTDAAFFYAAQQMLNYQSEVMNSNSYFYLFSYQGTFSHTFLTGSLVHYGVSHVDDLNYLFPVLNMQFKDQMLHNTENDITMINIMTEMWANFAAKGVPEAWRVTPWPNYKDSHEFLRFGDGKSTNITVENVFFPERIKFWEELIYNLTMDSVYIDLTIAPTIEGELLNTGISHKHDKLQVFLLILFVICLL</sequence>
<dbReference type="PANTHER" id="PTHR11559">
    <property type="entry name" value="CARBOXYLESTERASE"/>
    <property type="match status" value="1"/>
</dbReference>
<evidence type="ECO:0000313" key="5">
    <source>
        <dbReference type="EMBL" id="KOC58588.1"/>
    </source>
</evidence>
<dbReference type="SUPFAM" id="SSF53474">
    <property type="entry name" value="alpha/beta-Hydrolases"/>
    <property type="match status" value="1"/>
</dbReference>
<name>A0A0L7QIY0_9HYME</name>
<evidence type="ECO:0000256" key="2">
    <source>
        <dbReference type="SAM" id="MobiDB-lite"/>
    </source>
</evidence>
<dbReference type="InterPro" id="IPR019819">
    <property type="entry name" value="Carboxylesterase_B_CS"/>
</dbReference>
<evidence type="ECO:0000313" key="6">
    <source>
        <dbReference type="Proteomes" id="UP000053825"/>
    </source>
</evidence>
<feature type="region of interest" description="Disordered" evidence="2">
    <location>
        <begin position="281"/>
        <end position="323"/>
    </location>
</feature>
<dbReference type="PROSITE" id="PS00941">
    <property type="entry name" value="CARBOXYLESTERASE_B_2"/>
    <property type="match status" value="1"/>
</dbReference>
<dbReference type="AlphaFoldDB" id="A0A0L7QIY0"/>
<dbReference type="Proteomes" id="UP000053825">
    <property type="component" value="Unassembled WGS sequence"/>
</dbReference>
<dbReference type="Gene3D" id="3.40.50.1820">
    <property type="entry name" value="alpha/beta hydrolase"/>
    <property type="match status" value="1"/>
</dbReference>
<feature type="compositionally biased region" description="Basic and acidic residues" evidence="2">
    <location>
        <begin position="306"/>
        <end position="316"/>
    </location>
</feature>
<feature type="domain" description="Carboxylesterase type B" evidence="4">
    <location>
        <begin position="38"/>
        <end position="283"/>
    </location>
</feature>
<evidence type="ECO:0000256" key="3">
    <source>
        <dbReference type="SAM" id="Phobius"/>
    </source>
</evidence>
<feature type="domain" description="Carboxylesterase type B" evidence="4">
    <location>
        <begin position="319"/>
        <end position="608"/>
    </location>
</feature>
<accession>A0A0L7QIY0</accession>
<dbReference type="InterPro" id="IPR002018">
    <property type="entry name" value="CarbesteraseB"/>
</dbReference>
<feature type="transmembrane region" description="Helical" evidence="3">
    <location>
        <begin position="7"/>
        <end position="30"/>
    </location>
</feature>
<keyword evidence="1" id="KW-0325">Glycoprotein</keyword>
<gene>
    <name evidence="5" type="ORF">WH47_08158</name>
</gene>
<protein>
    <submittedName>
        <fullName evidence="5">Esterase FE4</fullName>
    </submittedName>
</protein>
<keyword evidence="3" id="KW-0472">Membrane</keyword>
<dbReference type="ESTHER" id="9hyme-a0a0l7qiy0">
    <property type="family name" value="Carb_B_Arthropoda"/>
</dbReference>
<keyword evidence="6" id="KW-1185">Reference proteome</keyword>
<evidence type="ECO:0000256" key="1">
    <source>
        <dbReference type="ARBA" id="ARBA00023180"/>
    </source>
</evidence>
<reference evidence="5 6" key="1">
    <citation type="submission" date="2015-07" db="EMBL/GenBank/DDBJ databases">
        <title>The genome of Habropoda laboriosa.</title>
        <authorList>
            <person name="Pan H."/>
            <person name="Kapheim K."/>
        </authorList>
    </citation>
    <scope>NUCLEOTIDE SEQUENCE [LARGE SCALE GENOMIC DNA]</scope>
    <source>
        <strain evidence="5">0110345459</strain>
    </source>
</reference>
<proteinExistence type="predicted"/>
<keyword evidence="3" id="KW-0812">Transmembrane</keyword>
<evidence type="ECO:0000259" key="4">
    <source>
        <dbReference type="Pfam" id="PF00135"/>
    </source>
</evidence>
<dbReference type="InterPro" id="IPR050309">
    <property type="entry name" value="Type-B_Carboxylest/Lipase"/>
</dbReference>
<dbReference type="InterPro" id="IPR029058">
    <property type="entry name" value="AB_hydrolase_fold"/>
</dbReference>
<dbReference type="STRING" id="597456.A0A0L7QIY0"/>
<dbReference type="EMBL" id="KQ415467">
    <property type="protein sequence ID" value="KOC58588.1"/>
    <property type="molecule type" value="Genomic_DNA"/>
</dbReference>
<dbReference type="OrthoDB" id="6846267at2759"/>
<dbReference type="Pfam" id="PF00135">
    <property type="entry name" value="COesterase"/>
    <property type="match status" value="2"/>
</dbReference>
<organism evidence="5 6">
    <name type="scientific">Habropoda laboriosa</name>
    <dbReference type="NCBI Taxonomy" id="597456"/>
    <lineage>
        <taxon>Eukaryota</taxon>
        <taxon>Metazoa</taxon>
        <taxon>Ecdysozoa</taxon>
        <taxon>Arthropoda</taxon>
        <taxon>Hexapoda</taxon>
        <taxon>Insecta</taxon>
        <taxon>Pterygota</taxon>
        <taxon>Neoptera</taxon>
        <taxon>Endopterygota</taxon>
        <taxon>Hymenoptera</taxon>
        <taxon>Apocrita</taxon>
        <taxon>Aculeata</taxon>
        <taxon>Apoidea</taxon>
        <taxon>Anthophila</taxon>
        <taxon>Apidae</taxon>
        <taxon>Habropoda</taxon>
    </lineage>
</organism>